<sequence>MEMEEEKKRRKRKSSSSSSSSSWSTESSSSSINNLDDGCLMHIFSFLSPIPDGNTWLVILDFGSVLIALSLILLIHTLESSPALRLLFLLLGLATPF</sequence>
<feature type="compositionally biased region" description="Low complexity" evidence="1">
    <location>
        <begin position="15"/>
        <end position="31"/>
    </location>
</feature>
<evidence type="ECO:0008006" key="5">
    <source>
        <dbReference type="Google" id="ProtNLM"/>
    </source>
</evidence>
<keyword evidence="2" id="KW-1133">Transmembrane helix</keyword>
<gene>
    <name evidence="3" type="ORF">TIFTF001_033893</name>
</gene>
<comment type="caution">
    <text evidence="3">The sequence shown here is derived from an EMBL/GenBank/DDBJ whole genome shotgun (WGS) entry which is preliminary data.</text>
</comment>
<evidence type="ECO:0000256" key="2">
    <source>
        <dbReference type="SAM" id="Phobius"/>
    </source>
</evidence>
<proteinExistence type="predicted"/>
<evidence type="ECO:0000313" key="3">
    <source>
        <dbReference type="EMBL" id="GMN64823.1"/>
    </source>
</evidence>
<keyword evidence="4" id="KW-1185">Reference proteome</keyword>
<dbReference type="AlphaFoldDB" id="A0AA88DZJ9"/>
<organism evidence="3 4">
    <name type="scientific">Ficus carica</name>
    <name type="common">Common fig</name>
    <dbReference type="NCBI Taxonomy" id="3494"/>
    <lineage>
        <taxon>Eukaryota</taxon>
        <taxon>Viridiplantae</taxon>
        <taxon>Streptophyta</taxon>
        <taxon>Embryophyta</taxon>
        <taxon>Tracheophyta</taxon>
        <taxon>Spermatophyta</taxon>
        <taxon>Magnoliopsida</taxon>
        <taxon>eudicotyledons</taxon>
        <taxon>Gunneridae</taxon>
        <taxon>Pentapetalae</taxon>
        <taxon>rosids</taxon>
        <taxon>fabids</taxon>
        <taxon>Rosales</taxon>
        <taxon>Moraceae</taxon>
        <taxon>Ficeae</taxon>
        <taxon>Ficus</taxon>
    </lineage>
</organism>
<reference evidence="3" key="1">
    <citation type="submission" date="2023-07" db="EMBL/GenBank/DDBJ databases">
        <title>draft genome sequence of fig (Ficus carica).</title>
        <authorList>
            <person name="Takahashi T."/>
            <person name="Nishimura K."/>
        </authorList>
    </citation>
    <scope>NUCLEOTIDE SEQUENCE</scope>
</reference>
<name>A0AA88DZJ9_FICCA</name>
<feature type="region of interest" description="Disordered" evidence="1">
    <location>
        <begin position="1"/>
        <end position="32"/>
    </location>
</feature>
<dbReference type="EMBL" id="BTGU01000196">
    <property type="protein sequence ID" value="GMN64823.1"/>
    <property type="molecule type" value="Genomic_DNA"/>
</dbReference>
<keyword evidence="2" id="KW-0472">Membrane</keyword>
<dbReference type="Proteomes" id="UP001187192">
    <property type="component" value="Unassembled WGS sequence"/>
</dbReference>
<accession>A0AA88DZJ9</accession>
<keyword evidence="2" id="KW-0812">Transmembrane</keyword>
<evidence type="ECO:0000313" key="4">
    <source>
        <dbReference type="Proteomes" id="UP001187192"/>
    </source>
</evidence>
<evidence type="ECO:0000256" key="1">
    <source>
        <dbReference type="SAM" id="MobiDB-lite"/>
    </source>
</evidence>
<feature type="transmembrane region" description="Helical" evidence="2">
    <location>
        <begin position="55"/>
        <end position="75"/>
    </location>
</feature>
<protein>
    <recommendedName>
        <fullName evidence="5">Transmembrane protein</fullName>
    </recommendedName>
</protein>